<dbReference type="AlphaFoldDB" id="A0A1R1JRN0"/>
<organism evidence="1 2">
    <name type="scientific">Alcaligenes xylosoxydans xylosoxydans</name>
    <name type="common">Achromobacter xylosoxidans</name>
    <dbReference type="NCBI Taxonomy" id="85698"/>
    <lineage>
        <taxon>Bacteria</taxon>
        <taxon>Pseudomonadati</taxon>
        <taxon>Pseudomonadota</taxon>
        <taxon>Betaproteobacteria</taxon>
        <taxon>Burkholderiales</taxon>
        <taxon>Alcaligenaceae</taxon>
        <taxon>Achromobacter</taxon>
    </lineage>
</organism>
<dbReference type="EMBL" id="MJMN01000024">
    <property type="protein sequence ID" value="OMG83439.1"/>
    <property type="molecule type" value="Genomic_DNA"/>
</dbReference>
<reference evidence="1 2" key="1">
    <citation type="submission" date="2016-09" db="EMBL/GenBank/DDBJ databases">
        <title>Phylogenomics of Achromobacter.</title>
        <authorList>
            <person name="Jeukens J."/>
            <person name="Freschi L."/>
            <person name="Vincent A.T."/>
            <person name="Emond-Rheault J.-G."/>
            <person name="Kukavica-Ibrulj I."/>
            <person name="Charette S.J."/>
            <person name="Levesque R.C."/>
        </authorList>
    </citation>
    <scope>NUCLEOTIDE SEQUENCE [LARGE SCALE GENOMIC DNA]</scope>
    <source>
        <strain evidence="1 2">AUS488</strain>
    </source>
</reference>
<dbReference type="OrthoDB" id="8525523at2"/>
<name>A0A1R1JRN0_ALCXX</name>
<gene>
    <name evidence="1" type="ORF">BIZ92_12055</name>
</gene>
<evidence type="ECO:0000313" key="1">
    <source>
        <dbReference type="EMBL" id="OMG83439.1"/>
    </source>
</evidence>
<dbReference type="RefSeq" id="WP_076413856.1">
    <property type="nucleotide sequence ID" value="NZ_AP028040.1"/>
</dbReference>
<evidence type="ECO:0000313" key="2">
    <source>
        <dbReference type="Proteomes" id="UP000187251"/>
    </source>
</evidence>
<comment type="caution">
    <text evidence="1">The sequence shown here is derived from an EMBL/GenBank/DDBJ whole genome shotgun (WGS) entry which is preliminary data.</text>
</comment>
<dbReference type="Proteomes" id="UP000187251">
    <property type="component" value="Unassembled WGS sequence"/>
</dbReference>
<accession>A0A1R1JRN0</accession>
<protein>
    <submittedName>
        <fullName evidence="1">Phage tail tape measure protein</fullName>
    </submittedName>
</protein>
<proteinExistence type="predicted"/>
<sequence>MTTIQTVAQIAAETAALKQQTTELNRNCTALKARGSELAKTATAGAKDTAVTKLGTAEKAKATQALDRNARAIRSEAVEQTLADMRKTGALLGVDSEVGRMRVETEIGRFSGESDDDKVSLLAGASRLDKLRAQMKMSAYIQSLANPDAAANEEKRQKQEALDQALSDGTLSQDKYDTARRGLGLVKRDGDFMLDVNDKLLESARNGASKIQDILGTKMYDFVADKFDKLGLSFLNNVAKMVTSAASAKLMETLLGNSFMEGKGGVGGWIGKAGSFLSDLFSGGGGISVGSSFVSGGTALSFFPSAKGNAFTNGMVTSPVAFPMGVMGEAGPEAIMPLHRGADGSLGIRAAFPSVGGDTNPVAGGVAVNVYVQDGNVSASSESGEGGWQQFGQQIGEYVTQLVDRRMSQSYRQGGLAWQANNNRLAGA</sequence>